<name>A0A9X0CPY2_9CNID</name>
<feature type="compositionally biased region" description="Basic and acidic residues" evidence="1">
    <location>
        <begin position="35"/>
        <end position="44"/>
    </location>
</feature>
<gene>
    <name evidence="2" type="ORF">OS493_040350</name>
</gene>
<organism evidence="2 3">
    <name type="scientific">Desmophyllum pertusum</name>
    <dbReference type="NCBI Taxonomy" id="174260"/>
    <lineage>
        <taxon>Eukaryota</taxon>
        <taxon>Metazoa</taxon>
        <taxon>Cnidaria</taxon>
        <taxon>Anthozoa</taxon>
        <taxon>Hexacorallia</taxon>
        <taxon>Scleractinia</taxon>
        <taxon>Caryophylliina</taxon>
        <taxon>Caryophylliidae</taxon>
        <taxon>Desmophyllum</taxon>
    </lineage>
</organism>
<sequence>MCTQPCSEQTPKVRRETLPAKEMNSGDAQTSVDDVSTRKEKPCPDKGSINLNPVTDEEEPLLQPSNGNASLWKATLNILNSIEGVGFLSDTVRCR</sequence>
<feature type="region of interest" description="Disordered" evidence="1">
    <location>
        <begin position="1"/>
        <end position="68"/>
    </location>
</feature>
<comment type="caution">
    <text evidence="2">The sequence shown here is derived from an EMBL/GenBank/DDBJ whole genome shotgun (WGS) entry which is preliminary data.</text>
</comment>
<keyword evidence="3" id="KW-1185">Reference proteome</keyword>
<evidence type="ECO:0000313" key="2">
    <source>
        <dbReference type="EMBL" id="KAJ7367440.1"/>
    </source>
</evidence>
<feature type="compositionally biased region" description="Polar residues" evidence="1">
    <location>
        <begin position="1"/>
        <end position="10"/>
    </location>
</feature>
<evidence type="ECO:0000313" key="3">
    <source>
        <dbReference type="Proteomes" id="UP001163046"/>
    </source>
</evidence>
<evidence type="ECO:0000256" key="1">
    <source>
        <dbReference type="SAM" id="MobiDB-lite"/>
    </source>
</evidence>
<reference evidence="2" key="1">
    <citation type="submission" date="2023-01" db="EMBL/GenBank/DDBJ databases">
        <title>Genome assembly of the deep-sea coral Lophelia pertusa.</title>
        <authorList>
            <person name="Herrera S."/>
            <person name="Cordes E."/>
        </authorList>
    </citation>
    <scope>NUCLEOTIDE SEQUENCE</scope>
    <source>
        <strain evidence="2">USNM1676648</strain>
        <tissue evidence="2">Polyp</tissue>
    </source>
</reference>
<proteinExistence type="predicted"/>
<dbReference type="EMBL" id="MU827174">
    <property type="protein sequence ID" value="KAJ7367440.1"/>
    <property type="molecule type" value="Genomic_DNA"/>
</dbReference>
<accession>A0A9X0CPY2</accession>
<protein>
    <submittedName>
        <fullName evidence="2">Uncharacterized protein</fullName>
    </submittedName>
</protein>
<dbReference type="AlphaFoldDB" id="A0A9X0CPY2"/>
<dbReference type="Proteomes" id="UP001163046">
    <property type="component" value="Unassembled WGS sequence"/>
</dbReference>